<dbReference type="SUPFAM" id="SSF52540">
    <property type="entry name" value="P-loop containing nucleoside triphosphate hydrolases"/>
    <property type="match status" value="1"/>
</dbReference>
<dbReference type="InterPro" id="IPR050678">
    <property type="entry name" value="DNA_Partitioning_ATPase"/>
</dbReference>
<dbReference type="EMBL" id="AECZ01000015">
    <property type="protein sequence ID" value="EFL50854.1"/>
    <property type="molecule type" value="Genomic_DNA"/>
</dbReference>
<dbReference type="Proteomes" id="UP000006250">
    <property type="component" value="Unassembled WGS sequence"/>
</dbReference>
<dbReference type="RefSeq" id="WP_005994224.1">
    <property type="nucleotide sequence ID" value="NZ_AECZ01000015.1"/>
</dbReference>
<dbReference type="Gene3D" id="3.40.50.300">
    <property type="entry name" value="P-loop containing nucleotide triphosphate hydrolases"/>
    <property type="match status" value="1"/>
</dbReference>
<evidence type="ECO:0000259" key="1">
    <source>
        <dbReference type="Pfam" id="PF13614"/>
    </source>
</evidence>
<proteinExistence type="predicted"/>
<dbReference type="PIRSF" id="PIRSF009320">
    <property type="entry name" value="Nuc_binding_HP_1000"/>
    <property type="match status" value="1"/>
</dbReference>
<dbReference type="InterPro" id="IPR025669">
    <property type="entry name" value="AAA_dom"/>
</dbReference>
<dbReference type="Pfam" id="PF13614">
    <property type="entry name" value="AAA_31"/>
    <property type="match status" value="1"/>
</dbReference>
<dbReference type="InterPro" id="IPR027417">
    <property type="entry name" value="P-loop_NTPase"/>
</dbReference>
<dbReference type="OrthoDB" id="9815116at2"/>
<name>E1JXT1_SOLFR</name>
<protein>
    <submittedName>
        <fullName evidence="2">Cobyrinic acid ac-diamide synthase</fullName>
    </submittedName>
</protein>
<dbReference type="STRING" id="596151.DesfrDRAFT_2430"/>
<gene>
    <name evidence="2" type="ORF">DesfrDRAFT_2430</name>
</gene>
<accession>E1JXT1</accession>
<dbReference type="PANTHER" id="PTHR13696">
    <property type="entry name" value="P-LOOP CONTAINING NUCLEOSIDE TRIPHOSPHATE HYDROLASE"/>
    <property type="match status" value="1"/>
</dbReference>
<feature type="domain" description="AAA" evidence="1">
    <location>
        <begin position="3"/>
        <end position="181"/>
    </location>
</feature>
<evidence type="ECO:0000313" key="2">
    <source>
        <dbReference type="EMBL" id="EFL50854.1"/>
    </source>
</evidence>
<reference evidence="2 3" key="1">
    <citation type="submission" date="2010-08" db="EMBL/GenBank/DDBJ databases">
        <title>The draft genome of Desulfovibrio fructosovorans JJ.</title>
        <authorList>
            <consortium name="US DOE Joint Genome Institute (JGI-PGF)"/>
            <person name="Lucas S."/>
            <person name="Copeland A."/>
            <person name="Lapidus A."/>
            <person name="Cheng J.-F."/>
            <person name="Bruce D."/>
            <person name="Goodwin L."/>
            <person name="Pitluck S."/>
            <person name="Land M.L."/>
            <person name="Hauser L."/>
            <person name="Chang Y.-J."/>
            <person name="Jeffries C."/>
            <person name="Wall J.D."/>
            <person name="Stahl D.A."/>
            <person name="Arkin A.P."/>
            <person name="Dehal P."/>
            <person name="Stolyar S.M."/>
            <person name="Hazen T.C."/>
            <person name="Woyke T.J."/>
        </authorList>
    </citation>
    <scope>NUCLEOTIDE SEQUENCE [LARGE SCALE GENOMIC DNA]</scope>
    <source>
        <strain evidence="2 3">JJ</strain>
    </source>
</reference>
<dbReference type="CDD" id="cd02042">
    <property type="entry name" value="ParAB_family"/>
    <property type="match status" value="1"/>
</dbReference>
<dbReference type="PANTHER" id="PTHR13696:SF99">
    <property type="entry name" value="COBYRINIC ACID AC-DIAMIDE SYNTHASE"/>
    <property type="match status" value="1"/>
</dbReference>
<evidence type="ECO:0000313" key="3">
    <source>
        <dbReference type="Proteomes" id="UP000006250"/>
    </source>
</evidence>
<keyword evidence="3" id="KW-1185">Reference proteome</keyword>
<organism evidence="2 3">
    <name type="scientific">Solidesulfovibrio fructosivorans JJ]</name>
    <dbReference type="NCBI Taxonomy" id="596151"/>
    <lineage>
        <taxon>Bacteria</taxon>
        <taxon>Pseudomonadati</taxon>
        <taxon>Thermodesulfobacteriota</taxon>
        <taxon>Desulfovibrionia</taxon>
        <taxon>Desulfovibrionales</taxon>
        <taxon>Desulfovibrionaceae</taxon>
        <taxon>Solidesulfovibrio</taxon>
    </lineage>
</organism>
<dbReference type="AlphaFoldDB" id="E1JXT1"/>
<dbReference type="eggNOG" id="COG1192">
    <property type="taxonomic scope" value="Bacteria"/>
</dbReference>
<comment type="caution">
    <text evidence="2">The sequence shown here is derived from an EMBL/GenBank/DDBJ whole genome shotgun (WGS) entry which is preliminary data.</text>
</comment>
<sequence>MGTIITIANNKGGVGKTTLTCNLAHALTLKGGRALVVDTDSQCNSTSLLTGNGITFQNSLYDILTSRDLVAQKAIVESKIKKVDILPNISDTAVLEYDLSQNLPDNYSILRSKLRDYSKKTYQYILIDTPPNLGFFSLSSLFAADFCIVPISAGSAYSIEGLLRVLTVIEKIQEDGNPDLRFLRLLVNNIDRRTAMGRLIVSELEDNFRGKMFETHIPRSTVFEQAEYTKATVFGSHSATYGAKAYRELAAELRLILESPE</sequence>